<evidence type="ECO:0000256" key="1">
    <source>
        <dbReference type="ARBA" id="ARBA00004613"/>
    </source>
</evidence>
<organism evidence="7 8">
    <name type="scientific">Bombiscardovia apis</name>
    <dbReference type="NCBI Taxonomy" id="2932182"/>
    <lineage>
        <taxon>Bacteria</taxon>
        <taxon>Bacillati</taxon>
        <taxon>Actinomycetota</taxon>
        <taxon>Actinomycetes</taxon>
        <taxon>Bifidobacteriales</taxon>
        <taxon>Bifidobacteriaceae</taxon>
        <taxon>Bombiscardovia</taxon>
    </lineage>
</organism>
<evidence type="ECO:0000256" key="4">
    <source>
        <dbReference type="SAM" id="MobiDB-lite"/>
    </source>
</evidence>
<reference evidence="7 8" key="1">
    <citation type="journal article" date="2023" name="Microbiol. Spectr.">
        <title>Symbiosis of Carpenter Bees with Uncharacterized Lactic Acid Bacteria Showing NAD Auxotrophy.</title>
        <authorList>
            <person name="Kawasaki S."/>
            <person name="Ozawa K."/>
            <person name="Mori T."/>
            <person name="Yamamoto A."/>
            <person name="Ito M."/>
            <person name="Ohkuma M."/>
            <person name="Sakamoto M."/>
            <person name="Matsutani M."/>
        </authorList>
    </citation>
    <scope>NUCLEOTIDE SEQUENCE [LARGE SCALE GENOMIC DNA]</scope>
    <source>
        <strain evidence="7 8">KimH</strain>
    </source>
</reference>
<evidence type="ECO:0000256" key="2">
    <source>
        <dbReference type="ARBA" id="ARBA00022525"/>
    </source>
</evidence>
<feature type="domain" description="SD-repeat containing protein B" evidence="6">
    <location>
        <begin position="527"/>
        <end position="588"/>
    </location>
</feature>
<proteinExistence type="predicted"/>
<evidence type="ECO:0000256" key="5">
    <source>
        <dbReference type="SAM" id="Phobius"/>
    </source>
</evidence>
<keyword evidence="8" id="KW-1185">Reference proteome</keyword>
<feature type="compositionally biased region" description="Polar residues" evidence="4">
    <location>
        <begin position="733"/>
        <end position="748"/>
    </location>
</feature>
<keyword evidence="3" id="KW-0732">Signal</keyword>
<feature type="region of interest" description="Disordered" evidence="4">
    <location>
        <begin position="711"/>
        <end position="784"/>
    </location>
</feature>
<sequence length="1200" mass="125916">MAVMLIGIGSQDTTSASAASAAETVPKLAHQAPASPLTQWQPVDGYQAVFQDEQGQPSHLDKEHTYWTTDNLASPLSGSVTARMVDQLYPLFMKNTFTEDAEDSKPLNQSVNASVYVKPTKTQTASQNALGSSYIFTSQAIGAFGGEARNPNGTLSLYTWSWAGGTSVGGLSCSGVNNATNGLYTPVLRFDDYEAGQDPHDTTGANTNIFWTCMPTPGGSDSSGGGSFGFPATGSSQATGGEMDQVTGLLYVNGTTSGNVVNRGGSSVMQNDGGIAYSIWDPTDGSFSLSGPVQANDWQKSMTTPPQDQLSATIYNQEYQPAACRANGVYEAAKRTYNAACSYSGGLQASPDMGLDASGNFYVYAATSGSYTNTGTTEILKIAPNTVFNGNEKSITDGSPDTPWRYSVLTKTKHGETFSPSGYGAPANWVVGMGVHSGNFLFSGYYPLYGRFTPSDGSTMTTPMNATKYPVRVNPLDGVMNIITTTNNPSIATPYGSTTIQNPLSDSGGNRDSASAQELIVVKGKVYEDSKSDADYSGFKDAGVMGLTVDLYDKNGKLVGTTTTSADGSYSFILSAYGTYYVRLVQPRIDNVNAFQTWASVVGGTGADPAGSANIPTVSCVGGDISVETGESGRPCQGAKEFPYVDPNPPLDADGNQKMGEIDPAWNNGSPEWATYAKVDMRTYFQNPEINFAISTGAASFGDASGSTGVNAGRPANVGPFNTTKKQKGPSLRNPQTLTNIYKKSSGMQLGDKLGLYSDGSPDQDANSSSADPVTGQSHSETDDGIQLLMPVDQTKDVSTYCSPNPTYTDTVLQPLQGTNLISGYTYCIKAKVSGSLAASDAAQGAPNLVLGWQSSAAPGRLGGWTSVQSTLAYAAYAGGEADGSGDPAQTYSTFTVPALSSSAVSPVQARFAVVTNGLWKEQGGDPADLMNSKIPADDTTQAFGGPMPFTAAADKEYFVQPGEIEDYQYYDVSVSMRIVARVSDEESVGDLAEPANIKYNLDTSEDAPSTASDSVLLDSKSPASTSQTHLPKIAIGMPNSSVTVTTGLPKVKVGQQKKDSVMTMSKKQTPTCQGSYVGKSGAINSYDLKVNALPNDSAVPQPSDQQSVSKNDVSYKVSTYFNPTVDIPARSGLSIVCSITYGIEGHEGMLPETGALPWGVAGALALVTGGVAFGSVYSVRWGKEHGYFERSGAHRSSDK</sequence>
<gene>
    <name evidence="7" type="ORF">KIMH_02640</name>
</gene>
<feature type="region of interest" description="Disordered" evidence="4">
    <location>
        <begin position="221"/>
        <end position="241"/>
    </location>
</feature>
<feature type="region of interest" description="Disordered" evidence="4">
    <location>
        <begin position="1001"/>
        <end position="1035"/>
    </location>
</feature>
<dbReference type="EMBL" id="AP026800">
    <property type="protein sequence ID" value="BDR54153.1"/>
    <property type="molecule type" value="Genomic_DNA"/>
</dbReference>
<dbReference type="Proteomes" id="UP001321748">
    <property type="component" value="Chromosome"/>
</dbReference>
<keyword evidence="5" id="KW-0472">Membrane</keyword>
<dbReference type="InterPro" id="IPR033764">
    <property type="entry name" value="Sdr_B"/>
</dbReference>
<keyword evidence="5" id="KW-1133">Transmembrane helix</keyword>
<evidence type="ECO:0000313" key="8">
    <source>
        <dbReference type="Proteomes" id="UP001321748"/>
    </source>
</evidence>
<protein>
    <recommendedName>
        <fullName evidence="6">SD-repeat containing protein B domain-containing protein</fullName>
    </recommendedName>
</protein>
<keyword evidence="2" id="KW-0964">Secreted</keyword>
<dbReference type="InterPro" id="IPR013783">
    <property type="entry name" value="Ig-like_fold"/>
</dbReference>
<comment type="subcellular location">
    <subcellularLocation>
        <location evidence="1">Secreted</location>
    </subcellularLocation>
</comment>
<evidence type="ECO:0000313" key="7">
    <source>
        <dbReference type="EMBL" id="BDR54153.1"/>
    </source>
</evidence>
<keyword evidence="5" id="KW-0812">Transmembrane</keyword>
<name>A0ABN6SFZ4_9BIFI</name>
<dbReference type="Pfam" id="PF17210">
    <property type="entry name" value="SdrD_B"/>
    <property type="match status" value="1"/>
</dbReference>
<dbReference type="Gene3D" id="2.60.40.10">
    <property type="entry name" value="Immunoglobulins"/>
    <property type="match status" value="1"/>
</dbReference>
<evidence type="ECO:0000256" key="3">
    <source>
        <dbReference type="ARBA" id="ARBA00022729"/>
    </source>
</evidence>
<dbReference type="SUPFAM" id="SSF49478">
    <property type="entry name" value="Cna protein B-type domain"/>
    <property type="match status" value="1"/>
</dbReference>
<accession>A0ABN6SFZ4</accession>
<feature type="compositionally biased region" description="Polar residues" evidence="4">
    <location>
        <begin position="764"/>
        <end position="779"/>
    </location>
</feature>
<feature type="transmembrane region" description="Helical" evidence="5">
    <location>
        <begin position="1157"/>
        <end position="1180"/>
    </location>
</feature>
<evidence type="ECO:0000259" key="6">
    <source>
        <dbReference type="Pfam" id="PF17210"/>
    </source>
</evidence>